<dbReference type="Proteomes" id="UP000619545">
    <property type="component" value="Unassembled WGS sequence"/>
</dbReference>
<reference evidence="1" key="1">
    <citation type="journal article" date="2020" name="bioRxiv">
        <title>A rank-normalized archaeal taxonomy based on genome phylogeny resolves widespread incomplete and uneven classifications.</title>
        <authorList>
            <person name="Rinke C."/>
            <person name="Chuvochina M."/>
            <person name="Mussig A.J."/>
            <person name="Chaumeil P.-A."/>
            <person name="Waite D.W."/>
            <person name="Whitman W.B."/>
            <person name="Parks D.H."/>
            <person name="Hugenholtz P."/>
        </authorList>
    </citation>
    <scope>NUCLEOTIDE SEQUENCE</scope>
    <source>
        <strain evidence="1">UBA8853</strain>
    </source>
</reference>
<organism evidence="1 2">
    <name type="scientific">Methanopyrus kandleri</name>
    <dbReference type="NCBI Taxonomy" id="2320"/>
    <lineage>
        <taxon>Archaea</taxon>
        <taxon>Methanobacteriati</taxon>
        <taxon>Methanobacteriota</taxon>
        <taxon>Methanomada group</taxon>
        <taxon>Methanopyri</taxon>
        <taxon>Methanopyrales</taxon>
        <taxon>Methanopyraceae</taxon>
        <taxon>Methanopyrus</taxon>
    </lineage>
</organism>
<accession>A0A832SVA0</accession>
<name>A0A832SVA0_9EURY</name>
<evidence type="ECO:0000313" key="2">
    <source>
        <dbReference type="Proteomes" id="UP000619545"/>
    </source>
</evidence>
<dbReference type="AlphaFoldDB" id="A0A832SVA0"/>
<sequence length="81" mass="9642">MRALDLIPDDFKVRPLALRYLKRLEDDYPDILEDVVREAVRISEEEGHMEIRAETLRKAYARVKGITLREARREFFPKALK</sequence>
<dbReference type="EMBL" id="DUJS01000004">
    <property type="protein sequence ID" value="HII70842.1"/>
    <property type="molecule type" value="Genomic_DNA"/>
</dbReference>
<evidence type="ECO:0000313" key="1">
    <source>
        <dbReference type="EMBL" id="HII70842.1"/>
    </source>
</evidence>
<gene>
    <name evidence="1" type="ORF">HA336_06395</name>
</gene>
<proteinExistence type="predicted"/>
<dbReference type="RefSeq" id="WP_148679366.1">
    <property type="nucleotide sequence ID" value="NZ_DUJS01000004.1"/>
</dbReference>
<dbReference type="GeneID" id="41583356"/>
<comment type="caution">
    <text evidence="1">The sequence shown here is derived from an EMBL/GenBank/DDBJ whole genome shotgun (WGS) entry which is preliminary data.</text>
</comment>
<protein>
    <submittedName>
        <fullName evidence="1">Uncharacterized protein</fullName>
    </submittedName>
</protein>